<organism evidence="10">
    <name type="scientific">Drosophila grimshawi</name>
    <name type="common">Hawaiian fruit fly</name>
    <name type="synonym">Idiomyia grimshawi</name>
    <dbReference type="NCBI Taxonomy" id="7222"/>
    <lineage>
        <taxon>Eukaryota</taxon>
        <taxon>Metazoa</taxon>
        <taxon>Ecdysozoa</taxon>
        <taxon>Arthropoda</taxon>
        <taxon>Hexapoda</taxon>
        <taxon>Insecta</taxon>
        <taxon>Pterygota</taxon>
        <taxon>Neoptera</taxon>
        <taxon>Endopterygota</taxon>
        <taxon>Diptera</taxon>
        <taxon>Brachycera</taxon>
        <taxon>Muscomorpha</taxon>
        <taxon>Ephydroidea</taxon>
        <taxon>Drosophilidae</taxon>
        <taxon>Drosophila</taxon>
        <taxon>Hawaiian Drosophila</taxon>
    </lineage>
</organism>
<accession>B4JPA4</accession>
<keyword evidence="5" id="KW-0539">Nucleus</keyword>
<evidence type="ECO:0000313" key="10">
    <source>
        <dbReference type="Proteomes" id="UP000001070"/>
    </source>
</evidence>
<dbReference type="OrthoDB" id="510325at2759"/>
<feature type="domain" description="DNA-directed RNA polymerase RBP11-like dimerisation" evidence="8">
    <location>
        <begin position="19"/>
        <end position="89"/>
    </location>
</feature>
<dbReference type="AlphaFoldDB" id="B4JPA4"/>
<dbReference type="GO" id="GO:0005666">
    <property type="term" value="C:RNA polymerase III complex"/>
    <property type="evidence" value="ECO:0007669"/>
    <property type="project" value="TreeGrafter"/>
</dbReference>
<dbReference type="InterPro" id="IPR009025">
    <property type="entry name" value="RBP11-like_dimer"/>
</dbReference>
<dbReference type="OMA" id="ITHATFC"/>
<evidence type="ECO:0000256" key="2">
    <source>
        <dbReference type="ARBA" id="ARBA00022079"/>
    </source>
</evidence>
<dbReference type="HOGENOM" id="CLU_090381_4_2_1"/>
<dbReference type="InterPro" id="IPR033898">
    <property type="entry name" value="RNAP_AC19"/>
</dbReference>
<keyword evidence="4" id="KW-0804">Transcription</keyword>
<dbReference type="SUPFAM" id="SSF55257">
    <property type="entry name" value="RBP11-like subunits of RNA polymerase"/>
    <property type="match status" value="1"/>
</dbReference>
<dbReference type="FunCoup" id="B4JPA4">
    <property type="interactions" value="788"/>
</dbReference>
<dbReference type="GO" id="GO:0046983">
    <property type="term" value="F:protein dimerization activity"/>
    <property type="evidence" value="ECO:0007669"/>
    <property type="project" value="InterPro"/>
</dbReference>
<dbReference type="PANTHER" id="PTHR13946:SF28">
    <property type="entry name" value="DNA-DIRECTED RNA POLYMERASES I AND III SUBUNIT RPAC2"/>
    <property type="match status" value="1"/>
</dbReference>
<dbReference type="CDD" id="cd07029">
    <property type="entry name" value="RNAP_I_III_AC19"/>
    <property type="match status" value="1"/>
</dbReference>
<dbReference type="STRING" id="7222.B4JPA4"/>
<dbReference type="PROSITE" id="PS01154">
    <property type="entry name" value="RNA_POL_L_13KD"/>
    <property type="match status" value="1"/>
</dbReference>
<dbReference type="Proteomes" id="UP000001070">
    <property type="component" value="Unassembled WGS sequence"/>
</dbReference>
<keyword evidence="10" id="KW-1185">Reference proteome</keyword>
<evidence type="ECO:0000256" key="3">
    <source>
        <dbReference type="ARBA" id="ARBA00022478"/>
    </source>
</evidence>
<dbReference type="PANTHER" id="PTHR13946">
    <property type="entry name" value="DNA-DIRECTED RNA POLYMERASE I,II,III"/>
    <property type="match status" value="1"/>
</dbReference>
<dbReference type="GO" id="GO:0003899">
    <property type="term" value="F:DNA-directed RNA polymerase activity"/>
    <property type="evidence" value="ECO:0007669"/>
    <property type="project" value="InterPro"/>
</dbReference>
<dbReference type="Pfam" id="PF13656">
    <property type="entry name" value="RNA_pol_L_2"/>
    <property type="match status" value="1"/>
</dbReference>
<evidence type="ECO:0000256" key="7">
    <source>
        <dbReference type="ARBA" id="ARBA00031757"/>
    </source>
</evidence>
<dbReference type="HAMAP" id="MF_00261">
    <property type="entry name" value="RNApol_arch_Rpo11"/>
    <property type="match status" value="1"/>
</dbReference>
<dbReference type="InParanoid" id="B4JPA4"/>
<dbReference type="eggNOG" id="KOG3438">
    <property type="taxonomic scope" value="Eukaryota"/>
</dbReference>
<comment type="similarity">
    <text evidence="6">Belongs to the archaeal Rpo11/eukaryotic RPB11/RPC19 RNA polymerase subunit family.</text>
</comment>
<dbReference type="GO" id="GO:0006362">
    <property type="term" value="P:transcription elongation by RNA polymerase I"/>
    <property type="evidence" value="ECO:0007669"/>
    <property type="project" value="TreeGrafter"/>
</dbReference>
<evidence type="ECO:0000259" key="8">
    <source>
        <dbReference type="Pfam" id="PF13656"/>
    </source>
</evidence>
<dbReference type="InterPro" id="IPR008193">
    <property type="entry name" value="RNA_pol_Rpb11_13-16kDa_CS"/>
</dbReference>
<proteinExistence type="inferred from homology"/>
<protein>
    <recommendedName>
        <fullName evidence="2">DNA-directed RNA polymerases I and III subunit RPAC2</fullName>
    </recommendedName>
    <alternativeName>
        <fullName evidence="7">DNA-directed RNA polymerase I subunit D</fullName>
    </alternativeName>
</protein>
<dbReference type="PhylomeDB" id="B4JPA4"/>
<dbReference type="InterPro" id="IPR022905">
    <property type="entry name" value="Rpo11-like"/>
</dbReference>
<evidence type="ECO:0000256" key="6">
    <source>
        <dbReference type="ARBA" id="ARBA00025751"/>
    </source>
</evidence>
<dbReference type="GO" id="GO:0003677">
    <property type="term" value="F:DNA binding"/>
    <property type="evidence" value="ECO:0007669"/>
    <property type="project" value="InterPro"/>
</dbReference>
<evidence type="ECO:0000313" key="9">
    <source>
        <dbReference type="EMBL" id="EDV98734.1"/>
    </source>
</evidence>
<dbReference type="KEGG" id="dgr:6566591"/>
<name>B4JPA4_DROGR</name>
<reference evidence="9 10" key="1">
    <citation type="journal article" date="2007" name="Nature">
        <title>Evolution of genes and genomes on the Drosophila phylogeny.</title>
        <authorList>
            <consortium name="Drosophila 12 Genomes Consortium"/>
            <person name="Clark A.G."/>
            <person name="Eisen M.B."/>
            <person name="Smith D.R."/>
            <person name="Bergman C.M."/>
            <person name="Oliver B."/>
            <person name="Markow T.A."/>
            <person name="Kaufman T.C."/>
            <person name="Kellis M."/>
            <person name="Gelbart W."/>
            <person name="Iyer V.N."/>
            <person name="Pollard D.A."/>
            <person name="Sackton T.B."/>
            <person name="Larracuente A.M."/>
            <person name="Singh N.D."/>
            <person name="Abad J.P."/>
            <person name="Abt D.N."/>
            <person name="Adryan B."/>
            <person name="Aguade M."/>
            <person name="Akashi H."/>
            <person name="Anderson W.W."/>
            <person name="Aquadro C.F."/>
            <person name="Ardell D.H."/>
            <person name="Arguello R."/>
            <person name="Artieri C.G."/>
            <person name="Barbash D.A."/>
            <person name="Barker D."/>
            <person name="Barsanti P."/>
            <person name="Batterham P."/>
            <person name="Batzoglou S."/>
            <person name="Begun D."/>
            <person name="Bhutkar A."/>
            <person name="Blanco E."/>
            <person name="Bosak S.A."/>
            <person name="Bradley R.K."/>
            <person name="Brand A.D."/>
            <person name="Brent M.R."/>
            <person name="Brooks A.N."/>
            <person name="Brown R.H."/>
            <person name="Butlin R.K."/>
            <person name="Caggese C."/>
            <person name="Calvi B.R."/>
            <person name="Bernardo de Carvalho A."/>
            <person name="Caspi A."/>
            <person name="Castrezana S."/>
            <person name="Celniker S.E."/>
            <person name="Chang J.L."/>
            <person name="Chapple C."/>
            <person name="Chatterji S."/>
            <person name="Chinwalla A."/>
            <person name="Civetta A."/>
            <person name="Clifton S.W."/>
            <person name="Comeron J.M."/>
            <person name="Costello J.C."/>
            <person name="Coyne J.A."/>
            <person name="Daub J."/>
            <person name="David R.G."/>
            <person name="Delcher A.L."/>
            <person name="Delehaunty K."/>
            <person name="Do C.B."/>
            <person name="Ebling H."/>
            <person name="Edwards K."/>
            <person name="Eickbush T."/>
            <person name="Evans J.D."/>
            <person name="Filipski A."/>
            <person name="Findeiss S."/>
            <person name="Freyhult E."/>
            <person name="Fulton L."/>
            <person name="Fulton R."/>
            <person name="Garcia A.C."/>
            <person name="Gardiner A."/>
            <person name="Garfield D.A."/>
            <person name="Garvin B.E."/>
            <person name="Gibson G."/>
            <person name="Gilbert D."/>
            <person name="Gnerre S."/>
            <person name="Godfrey J."/>
            <person name="Good R."/>
            <person name="Gotea V."/>
            <person name="Gravely B."/>
            <person name="Greenberg A.J."/>
            <person name="Griffiths-Jones S."/>
            <person name="Gross S."/>
            <person name="Guigo R."/>
            <person name="Gustafson E.A."/>
            <person name="Haerty W."/>
            <person name="Hahn M.W."/>
            <person name="Halligan D.L."/>
            <person name="Halpern A.L."/>
            <person name="Halter G.M."/>
            <person name="Han M.V."/>
            <person name="Heger A."/>
            <person name="Hillier L."/>
            <person name="Hinrichs A.S."/>
            <person name="Holmes I."/>
            <person name="Hoskins R.A."/>
            <person name="Hubisz M.J."/>
            <person name="Hultmark D."/>
            <person name="Huntley M.A."/>
            <person name="Jaffe D.B."/>
            <person name="Jagadeeshan S."/>
            <person name="Jeck W.R."/>
            <person name="Johnson J."/>
            <person name="Jones C.D."/>
            <person name="Jordan W.C."/>
            <person name="Karpen G.H."/>
            <person name="Kataoka E."/>
            <person name="Keightley P.D."/>
            <person name="Kheradpour P."/>
            <person name="Kirkness E.F."/>
            <person name="Koerich L.B."/>
            <person name="Kristiansen K."/>
            <person name="Kudrna D."/>
            <person name="Kulathinal R.J."/>
            <person name="Kumar S."/>
            <person name="Kwok R."/>
            <person name="Lander E."/>
            <person name="Langley C.H."/>
            <person name="Lapoint R."/>
            <person name="Lazzaro B.P."/>
            <person name="Lee S.J."/>
            <person name="Levesque L."/>
            <person name="Li R."/>
            <person name="Lin C.F."/>
            <person name="Lin M.F."/>
            <person name="Lindblad-Toh K."/>
            <person name="Llopart A."/>
            <person name="Long M."/>
            <person name="Low L."/>
            <person name="Lozovsky E."/>
            <person name="Lu J."/>
            <person name="Luo M."/>
            <person name="Machado C.A."/>
            <person name="Makalowski W."/>
            <person name="Marzo M."/>
            <person name="Matsuda M."/>
            <person name="Matzkin L."/>
            <person name="McAllister B."/>
            <person name="McBride C.S."/>
            <person name="McKernan B."/>
            <person name="McKernan K."/>
            <person name="Mendez-Lago M."/>
            <person name="Minx P."/>
            <person name="Mollenhauer M.U."/>
            <person name="Montooth K."/>
            <person name="Mount S.M."/>
            <person name="Mu X."/>
            <person name="Myers E."/>
            <person name="Negre B."/>
            <person name="Newfeld S."/>
            <person name="Nielsen R."/>
            <person name="Noor M.A."/>
            <person name="O'Grady P."/>
            <person name="Pachter L."/>
            <person name="Papaceit M."/>
            <person name="Parisi M.J."/>
            <person name="Parisi M."/>
            <person name="Parts L."/>
            <person name="Pedersen J.S."/>
            <person name="Pesole G."/>
            <person name="Phillippy A.M."/>
            <person name="Ponting C.P."/>
            <person name="Pop M."/>
            <person name="Porcelli D."/>
            <person name="Powell J.R."/>
            <person name="Prohaska S."/>
            <person name="Pruitt K."/>
            <person name="Puig M."/>
            <person name="Quesneville H."/>
            <person name="Ram K.R."/>
            <person name="Rand D."/>
            <person name="Rasmussen M.D."/>
            <person name="Reed L.K."/>
            <person name="Reenan R."/>
            <person name="Reily A."/>
            <person name="Remington K.A."/>
            <person name="Rieger T.T."/>
            <person name="Ritchie M.G."/>
            <person name="Robin C."/>
            <person name="Rogers Y.H."/>
            <person name="Rohde C."/>
            <person name="Rozas J."/>
            <person name="Rubenfield M.J."/>
            <person name="Ruiz A."/>
            <person name="Russo S."/>
            <person name="Salzberg S.L."/>
            <person name="Sanchez-Gracia A."/>
            <person name="Saranga D.J."/>
            <person name="Sato H."/>
            <person name="Schaeffer S.W."/>
            <person name="Schatz M.C."/>
            <person name="Schlenke T."/>
            <person name="Schwartz R."/>
            <person name="Segarra C."/>
            <person name="Singh R.S."/>
            <person name="Sirot L."/>
            <person name="Sirota M."/>
            <person name="Sisneros N.B."/>
            <person name="Smith C.D."/>
            <person name="Smith T.F."/>
            <person name="Spieth J."/>
            <person name="Stage D.E."/>
            <person name="Stark A."/>
            <person name="Stephan W."/>
            <person name="Strausberg R.L."/>
            <person name="Strempel S."/>
            <person name="Sturgill D."/>
            <person name="Sutton G."/>
            <person name="Sutton G.G."/>
            <person name="Tao W."/>
            <person name="Teichmann S."/>
            <person name="Tobari Y.N."/>
            <person name="Tomimura Y."/>
            <person name="Tsolas J.M."/>
            <person name="Valente V.L."/>
            <person name="Venter E."/>
            <person name="Venter J.C."/>
            <person name="Vicario S."/>
            <person name="Vieira F.G."/>
            <person name="Vilella A.J."/>
            <person name="Villasante A."/>
            <person name="Walenz B."/>
            <person name="Wang J."/>
            <person name="Wasserman M."/>
            <person name="Watts T."/>
            <person name="Wilson D."/>
            <person name="Wilson R.K."/>
            <person name="Wing R.A."/>
            <person name="Wolfner M.F."/>
            <person name="Wong A."/>
            <person name="Wong G.K."/>
            <person name="Wu C.I."/>
            <person name="Wu G."/>
            <person name="Yamamoto D."/>
            <person name="Yang H.P."/>
            <person name="Yang S.P."/>
            <person name="Yorke J.A."/>
            <person name="Yoshida K."/>
            <person name="Zdobnov E."/>
            <person name="Zhang P."/>
            <person name="Zhang Y."/>
            <person name="Zimin A.V."/>
            <person name="Baldwin J."/>
            <person name="Abdouelleil A."/>
            <person name="Abdulkadir J."/>
            <person name="Abebe A."/>
            <person name="Abera B."/>
            <person name="Abreu J."/>
            <person name="Acer S.C."/>
            <person name="Aftuck L."/>
            <person name="Alexander A."/>
            <person name="An P."/>
            <person name="Anderson E."/>
            <person name="Anderson S."/>
            <person name="Arachi H."/>
            <person name="Azer M."/>
            <person name="Bachantsang P."/>
            <person name="Barry A."/>
            <person name="Bayul T."/>
            <person name="Berlin A."/>
            <person name="Bessette D."/>
            <person name="Bloom T."/>
            <person name="Blye J."/>
            <person name="Boguslavskiy L."/>
            <person name="Bonnet C."/>
            <person name="Boukhgalter B."/>
            <person name="Bourzgui I."/>
            <person name="Brown A."/>
            <person name="Cahill P."/>
            <person name="Channer S."/>
            <person name="Cheshatsang Y."/>
            <person name="Chuda L."/>
            <person name="Citroen M."/>
            <person name="Collymore A."/>
            <person name="Cooke P."/>
            <person name="Costello M."/>
            <person name="D'Aco K."/>
            <person name="Daza R."/>
            <person name="De Haan G."/>
            <person name="DeGray S."/>
            <person name="DeMaso C."/>
            <person name="Dhargay N."/>
            <person name="Dooley K."/>
            <person name="Dooley E."/>
            <person name="Doricent M."/>
            <person name="Dorje P."/>
            <person name="Dorjee K."/>
            <person name="Dupes A."/>
            <person name="Elong R."/>
            <person name="Falk J."/>
            <person name="Farina A."/>
            <person name="Faro S."/>
            <person name="Ferguson D."/>
            <person name="Fisher S."/>
            <person name="Foley C.D."/>
            <person name="Franke A."/>
            <person name="Friedrich D."/>
            <person name="Gadbois L."/>
            <person name="Gearin G."/>
            <person name="Gearin C.R."/>
            <person name="Giannoukos G."/>
            <person name="Goode T."/>
            <person name="Graham J."/>
            <person name="Grandbois E."/>
            <person name="Grewal S."/>
            <person name="Gyaltsen K."/>
            <person name="Hafez N."/>
            <person name="Hagos B."/>
            <person name="Hall J."/>
            <person name="Henson C."/>
            <person name="Hollinger A."/>
            <person name="Honan T."/>
            <person name="Huard M.D."/>
            <person name="Hughes L."/>
            <person name="Hurhula B."/>
            <person name="Husby M.E."/>
            <person name="Kamat A."/>
            <person name="Kanga B."/>
            <person name="Kashin S."/>
            <person name="Khazanovich D."/>
            <person name="Kisner P."/>
            <person name="Lance K."/>
            <person name="Lara M."/>
            <person name="Lee W."/>
            <person name="Lennon N."/>
            <person name="Letendre F."/>
            <person name="LeVine R."/>
            <person name="Lipovsky A."/>
            <person name="Liu X."/>
            <person name="Liu J."/>
            <person name="Liu S."/>
            <person name="Lokyitsang T."/>
            <person name="Lokyitsang Y."/>
            <person name="Lubonja R."/>
            <person name="Lui A."/>
            <person name="MacDonald P."/>
            <person name="Magnisalis V."/>
            <person name="Maru K."/>
            <person name="Matthews C."/>
            <person name="McCusker W."/>
            <person name="McDonough S."/>
            <person name="Mehta T."/>
            <person name="Meldrim J."/>
            <person name="Meneus L."/>
            <person name="Mihai O."/>
            <person name="Mihalev A."/>
            <person name="Mihova T."/>
            <person name="Mittelman R."/>
            <person name="Mlenga V."/>
            <person name="Montmayeur A."/>
            <person name="Mulrain L."/>
            <person name="Navidi A."/>
            <person name="Naylor J."/>
            <person name="Negash T."/>
            <person name="Nguyen T."/>
            <person name="Nguyen N."/>
            <person name="Nicol R."/>
            <person name="Norbu C."/>
            <person name="Norbu N."/>
            <person name="Novod N."/>
            <person name="O'Neill B."/>
            <person name="Osman S."/>
            <person name="Markiewicz E."/>
            <person name="Oyono O.L."/>
            <person name="Patti C."/>
            <person name="Phunkhang P."/>
            <person name="Pierre F."/>
            <person name="Priest M."/>
            <person name="Raghuraman S."/>
            <person name="Rege F."/>
            <person name="Reyes R."/>
            <person name="Rise C."/>
            <person name="Rogov P."/>
            <person name="Ross K."/>
            <person name="Ryan E."/>
            <person name="Settipalli S."/>
            <person name="Shea T."/>
            <person name="Sherpa N."/>
            <person name="Shi L."/>
            <person name="Shih D."/>
            <person name="Sparrow T."/>
            <person name="Spaulding J."/>
            <person name="Stalker J."/>
            <person name="Stange-Thomann N."/>
            <person name="Stavropoulos S."/>
            <person name="Stone C."/>
            <person name="Strader C."/>
            <person name="Tesfaye S."/>
            <person name="Thomson T."/>
            <person name="Thoulutsang Y."/>
            <person name="Thoulutsang D."/>
            <person name="Topham K."/>
            <person name="Topping I."/>
            <person name="Tsamla T."/>
            <person name="Vassiliev H."/>
            <person name="Vo A."/>
            <person name="Wangchuk T."/>
            <person name="Wangdi T."/>
            <person name="Weiand M."/>
            <person name="Wilkinson J."/>
            <person name="Wilson A."/>
            <person name="Yadav S."/>
            <person name="Young G."/>
            <person name="Yu Q."/>
            <person name="Zembek L."/>
            <person name="Zhong D."/>
            <person name="Zimmer A."/>
            <person name="Zwirko Z."/>
            <person name="Jaffe D.B."/>
            <person name="Alvarez P."/>
            <person name="Brockman W."/>
            <person name="Butler J."/>
            <person name="Chin C."/>
            <person name="Gnerre S."/>
            <person name="Grabherr M."/>
            <person name="Kleber M."/>
            <person name="Mauceli E."/>
            <person name="MacCallum I."/>
        </authorList>
    </citation>
    <scope>NUCLEOTIDE SEQUENCE [LARGE SCALE GENOMIC DNA]</scope>
    <source>
        <strain evidence="10">Tucson 15287-2541.00</strain>
    </source>
</reference>
<dbReference type="GO" id="GO:0006383">
    <property type="term" value="P:transcription by RNA polymerase III"/>
    <property type="evidence" value="ECO:0007669"/>
    <property type="project" value="TreeGrafter"/>
</dbReference>
<dbReference type="Gene3D" id="3.30.1360.10">
    <property type="entry name" value="RNA polymerase, RBP11-like subunit"/>
    <property type="match status" value="1"/>
</dbReference>
<evidence type="ECO:0000256" key="4">
    <source>
        <dbReference type="ARBA" id="ARBA00023163"/>
    </source>
</evidence>
<sequence>MGALTELAGDEKNGDGSRTFVFNNEGHTLGNALKTIIARYPEVDFCGYTIPHPTEQKLHFRIQSHRERAIDLLKRGLEDLEALCDHTMNTFETEMNSFNATAVGSN</sequence>
<gene>
    <name evidence="9" type="primary">Dgri\GH13479</name>
    <name evidence="9" type="ORF">Dgri_GH13479</name>
</gene>
<keyword evidence="3" id="KW-0240">DNA-directed RNA polymerase</keyword>
<comment type="subcellular location">
    <subcellularLocation>
        <location evidence="1">Nucleus</location>
    </subcellularLocation>
</comment>
<evidence type="ECO:0000256" key="1">
    <source>
        <dbReference type="ARBA" id="ARBA00004123"/>
    </source>
</evidence>
<dbReference type="InterPro" id="IPR036603">
    <property type="entry name" value="RBP11-like"/>
</dbReference>
<dbReference type="EMBL" id="CH916372">
    <property type="protein sequence ID" value="EDV98734.1"/>
    <property type="molecule type" value="Genomic_DNA"/>
</dbReference>
<dbReference type="SMR" id="B4JPA4"/>
<dbReference type="FunFam" id="3.30.1360.10:FF:000006">
    <property type="entry name" value="DNA-directed RNA polymerases I and III subunit RPAC2"/>
    <property type="match status" value="1"/>
</dbReference>
<evidence type="ECO:0000256" key="5">
    <source>
        <dbReference type="ARBA" id="ARBA00023242"/>
    </source>
</evidence>
<dbReference type="GO" id="GO:0005736">
    <property type="term" value="C:RNA polymerase I complex"/>
    <property type="evidence" value="ECO:0007669"/>
    <property type="project" value="TreeGrafter"/>
</dbReference>